<dbReference type="SMART" id="SM00450">
    <property type="entry name" value="RHOD"/>
    <property type="match status" value="1"/>
</dbReference>
<comment type="caution">
    <text evidence="2">The sequence shown here is derived from an EMBL/GenBank/DDBJ whole genome shotgun (WGS) entry which is preliminary data.</text>
</comment>
<keyword evidence="3" id="KW-1185">Reference proteome</keyword>
<dbReference type="STRING" id="1524460.IX84_05650"/>
<evidence type="ECO:0000313" key="3">
    <source>
        <dbReference type="Proteomes" id="UP000029736"/>
    </source>
</evidence>
<proteinExistence type="predicted"/>
<dbReference type="Gene3D" id="3.40.250.10">
    <property type="entry name" value="Rhodanese-like domain"/>
    <property type="match status" value="1"/>
</dbReference>
<reference evidence="2 3" key="1">
    <citation type="journal article" date="2014" name="Int. J. Syst. Evol. Microbiol.">
        <title>Phaeodactylibacter xiamenensis gen. nov., sp. nov., a member of the family Saprospiraceae isolated from the marine alga Phaeodactylum tricornutum.</title>
        <authorList>
            <person name="Chen Z.Jr."/>
            <person name="Lei X."/>
            <person name="Lai Q."/>
            <person name="Li Y."/>
            <person name="Zhang B."/>
            <person name="Zhang J."/>
            <person name="Zhang H."/>
            <person name="Yang L."/>
            <person name="Zheng W."/>
            <person name="Tian Y."/>
            <person name="Yu Z."/>
            <person name="Xu H.Jr."/>
            <person name="Zheng T."/>
        </authorList>
    </citation>
    <scope>NUCLEOTIDE SEQUENCE [LARGE SCALE GENOMIC DNA]</scope>
    <source>
        <strain evidence="2 3">KD52</strain>
    </source>
</reference>
<dbReference type="PANTHER" id="PTHR43031">
    <property type="entry name" value="FAD-DEPENDENT OXIDOREDUCTASE"/>
    <property type="match status" value="1"/>
</dbReference>
<protein>
    <recommendedName>
        <fullName evidence="1">Rhodanese domain-containing protein</fullName>
    </recommendedName>
</protein>
<feature type="domain" description="Rhodanese" evidence="1">
    <location>
        <begin position="8"/>
        <end position="84"/>
    </location>
</feature>
<dbReference type="EMBL" id="JPOS01000012">
    <property type="protein sequence ID" value="KGE89232.1"/>
    <property type="molecule type" value="Genomic_DNA"/>
</dbReference>
<dbReference type="Proteomes" id="UP000029736">
    <property type="component" value="Unassembled WGS sequence"/>
</dbReference>
<gene>
    <name evidence="2" type="ORF">IX84_05650</name>
</gene>
<sequence>MWTKDIKNVRAGTLIDVRYREEFDQCNVPGSVNIPWDLHLYYLDELMEYPKPLVFFCEEGYRSGLVALSLQTLGFEEVYNGGCWLDVLNELEADVLTAA</sequence>
<evidence type="ECO:0000259" key="1">
    <source>
        <dbReference type="PROSITE" id="PS50206"/>
    </source>
</evidence>
<organism evidence="2 3">
    <name type="scientific">Phaeodactylibacter xiamenensis</name>
    <dbReference type="NCBI Taxonomy" id="1524460"/>
    <lineage>
        <taxon>Bacteria</taxon>
        <taxon>Pseudomonadati</taxon>
        <taxon>Bacteroidota</taxon>
        <taxon>Saprospiria</taxon>
        <taxon>Saprospirales</taxon>
        <taxon>Haliscomenobacteraceae</taxon>
        <taxon>Phaeodactylibacter</taxon>
    </lineage>
</organism>
<dbReference type="PROSITE" id="PS50206">
    <property type="entry name" value="RHODANESE_3"/>
    <property type="match status" value="1"/>
</dbReference>
<name>A0A098SDY0_9BACT</name>
<dbReference type="PANTHER" id="PTHR43031:SF1">
    <property type="entry name" value="PYRIDINE NUCLEOTIDE-DISULPHIDE OXIDOREDUCTASE"/>
    <property type="match status" value="1"/>
</dbReference>
<evidence type="ECO:0000313" key="2">
    <source>
        <dbReference type="EMBL" id="KGE89232.1"/>
    </source>
</evidence>
<dbReference type="SUPFAM" id="SSF52821">
    <property type="entry name" value="Rhodanese/Cell cycle control phosphatase"/>
    <property type="match status" value="1"/>
</dbReference>
<dbReference type="InterPro" id="IPR001763">
    <property type="entry name" value="Rhodanese-like_dom"/>
</dbReference>
<dbReference type="CDD" id="cd00158">
    <property type="entry name" value="RHOD"/>
    <property type="match status" value="1"/>
</dbReference>
<dbReference type="AlphaFoldDB" id="A0A098SDY0"/>
<dbReference type="InterPro" id="IPR036873">
    <property type="entry name" value="Rhodanese-like_dom_sf"/>
</dbReference>
<dbReference type="Pfam" id="PF00581">
    <property type="entry name" value="Rhodanese"/>
    <property type="match status" value="1"/>
</dbReference>
<dbReference type="InterPro" id="IPR050229">
    <property type="entry name" value="GlpE_sulfurtransferase"/>
</dbReference>
<accession>A0A098SDY0</accession>
<dbReference type="RefSeq" id="WP_052515778.1">
    <property type="nucleotide sequence ID" value="NZ_CAKZLC010000398.1"/>
</dbReference>